<dbReference type="SUPFAM" id="SSF51735">
    <property type="entry name" value="NAD(P)-binding Rossmann-fold domains"/>
    <property type="match status" value="1"/>
</dbReference>
<name>A0A6L7G8E4_9RHOB</name>
<feature type="domain" description="D-isomer specific 2-hydroxyacid dehydrogenase NAD-binding" evidence="3">
    <location>
        <begin position="110"/>
        <end position="277"/>
    </location>
</feature>
<organism evidence="4 5">
    <name type="scientific">Pseudooceanicola albus</name>
    <dbReference type="NCBI Taxonomy" id="2692189"/>
    <lineage>
        <taxon>Bacteria</taxon>
        <taxon>Pseudomonadati</taxon>
        <taxon>Pseudomonadota</taxon>
        <taxon>Alphaproteobacteria</taxon>
        <taxon>Rhodobacterales</taxon>
        <taxon>Paracoccaceae</taxon>
        <taxon>Pseudooceanicola</taxon>
    </lineage>
</organism>
<evidence type="ECO:0000313" key="5">
    <source>
        <dbReference type="Proteomes" id="UP000477911"/>
    </source>
</evidence>
<dbReference type="EMBL" id="WUMU01000026">
    <property type="protein sequence ID" value="MXN20351.1"/>
    <property type="molecule type" value="Genomic_DNA"/>
</dbReference>
<dbReference type="AlphaFoldDB" id="A0A6L7G8E4"/>
<dbReference type="GO" id="GO:0016491">
    <property type="term" value="F:oxidoreductase activity"/>
    <property type="evidence" value="ECO:0007669"/>
    <property type="project" value="UniProtKB-KW"/>
</dbReference>
<protein>
    <submittedName>
        <fullName evidence="4">Glyoxylate/hydroxypyruvate reductase A</fullName>
    </submittedName>
</protein>
<gene>
    <name evidence="4" type="ORF">GR170_21150</name>
</gene>
<dbReference type="PANTHER" id="PTHR43333:SF1">
    <property type="entry name" value="D-ISOMER SPECIFIC 2-HYDROXYACID DEHYDROGENASE NAD-BINDING DOMAIN-CONTAINING PROTEIN"/>
    <property type="match status" value="1"/>
</dbReference>
<dbReference type="GO" id="GO:0051287">
    <property type="term" value="F:NAD binding"/>
    <property type="evidence" value="ECO:0007669"/>
    <property type="project" value="InterPro"/>
</dbReference>
<dbReference type="PANTHER" id="PTHR43333">
    <property type="entry name" value="2-HACID_DH_C DOMAIN-CONTAINING PROTEIN"/>
    <property type="match status" value="1"/>
</dbReference>
<keyword evidence="2" id="KW-0520">NAD</keyword>
<proteinExistence type="predicted"/>
<dbReference type="InterPro" id="IPR036291">
    <property type="entry name" value="NAD(P)-bd_dom_sf"/>
</dbReference>
<dbReference type="Gene3D" id="3.40.50.720">
    <property type="entry name" value="NAD(P)-binding Rossmann-like Domain"/>
    <property type="match status" value="2"/>
</dbReference>
<dbReference type="InterPro" id="IPR006140">
    <property type="entry name" value="D-isomer_DH_NAD-bd"/>
</dbReference>
<reference evidence="4 5" key="1">
    <citation type="submission" date="2019-12" db="EMBL/GenBank/DDBJ databases">
        <authorList>
            <person name="Li M."/>
        </authorList>
    </citation>
    <scope>NUCLEOTIDE SEQUENCE [LARGE SCALE GENOMIC DNA]</scope>
    <source>
        <strain evidence="4 5">GBMRC 2024</strain>
    </source>
</reference>
<keyword evidence="5" id="KW-1185">Reference proteome</keyword>
<keyword evidence="4" id="KW-0670">Pyruvate</keyword>
<evidence type="ECO:0000256" key="2">
    <source>
        <dbReference type="ARBA" id="ARBA00023027"/>
    </source>
</evidence>
<sequence length="301" mass="32327">MTTGPTILMTDPLAWKPAYQAAFRKACPGARFLLWRDAEARVQPCDVLLAWQLPPDMDALPEGVQRVICFGAGTDRLSGDPRLPAGLELSRLVDPDQARQMADYALLACMARQQRDQDRLRDQSARRWPDPRPLPARATLKVTVLGLGRIGAEVAAHLSASGFDVHGLARRPRTLPGVSVHTDLAAACKGADVLVNLLPLTPETTGLLNAELFDRLAPGAYLAQAGRGAQLDEGALRAALDRGHLGAAFLDVFGIEPLPSDHWMWDHPGIRISPHCAAIPSPEGMAHALAAELATLQPTPA</sequence>
<dbReference type="RefSeq" id="WP_160896476.1">
    <property type="nucleotide sequence ID" value="NZ_WUMU01000026.1"/>
</dbReference>
<evidence type="ECO:0000256" key="1">
    <source>
        <dbReference type="ARBA" id="ARBA00023002"/>
    </source>
</evidence>
<dbReference type="Pfam" id="PF02826">
    <property type="entry name" value="2-Hacid_dh_C"/>
    <property type="match status" value="1"/>
</dbReference>
<accession>A0A6L7G8E4</accession>
<evidence type="ECO:0000259" key="3">
    <source>
        <dbReference type="Pfam" id="PF02826"/>
    </source>
</evidence>
<dbReference type="Proteomes" id="UP000477911">
    <property type="component" value="Unassembled WGS sequence"/>
</dbReference>
<evidence type="ECO:0000313" key="4">
    <source>
        <dbReference type="EMBL" id="MXN20351.1"/>
    </source>
</evidence>
<keyword evidence="1" id="KW-0560">Oxidoreductase</keyword>
<comment type="caution">
    <text evidence="4">The sequence shown here is derived from an EMBL/GenBank/DDBJ whole genome shotgun (WGS) entry which is preliminary data.</text>
</comment>